<gene>
    <name evidence="2" type="ORF">SAMN04487771_103521</name>
</gene>
<evidence type="ECO:0000313" key="3">
    <source>
        <dbReference type="Proteomes" id="UP000199820"/>
    </source>
</evidence>
<protein>
    <recommendedName>
        <fullName evidence="1">Putative nitroreductase TM1586 domain-containing protein</fullName>
    </recommendedName>
</protein>
<dbReference type="eggNOG" id="COG0778">
    <property type="taxonomic scope" value="Bacteria"/>
</dbReference>
<feature type="domain" description="Putative nitroreductase TM1586" evidence="1">
    <location>
        <begin position="6"/>
        <end position="238"/>
    </location>
</feature>
<sequence length="271" mass="30220">MTFSAKEVIKRRRSVRTFDGRQLSAEDRNNLEKYISSLNNPFGVPVEFQLLEAEEHQLTSPVILGEHTYLAAKVRKEEHFEIAFGYSFEEACLYAESLGIGTVMLAGSLSRGTFEKAMNVESGEVLPAASPVGYPADKMSIREKLMRKGLKADGRMAFGELFFDGAFGKDLSKESAGEFAEGLEMVRLAPSAVNKQPWRVIVQGNKVHFYEQKSINDSDLGDIQKVDVGIALCHFNLTMQENGVSGTFVFQDPQINVPENVLYIATYERTE</sequence>
<proteinExistence type="predicted"/>
<dbReference type="InterPro" id="IPR029478">
    <property type="entry name" value="TM1586_NiRdase"/>
</dbReference>
<reference evidence="2 3" key="1">
    <citation type="submission" date="2016-10" db="EMBL/GenBank/DDBJ databases">
        <authorList>
            <person name="de Groot N.N."/>
        </authorList>
    </citation>
    <scope>NUCLEOTIDE SEQUENCE [LARGE SCALE GENOMIC DNA]</scope>
    <source>
        <strain evidence="2 3">KH1P1</strain>
    </source>
</reference>
<dbReference type="EMBL" id="FOIL01000035">
    <property type="protein sequence ID" value="SET71482.1"/>
    <property type="molecule type" value="Genomic_DNA"/>
</dbReference>
<name>A0A1I0GKF3_9FIRM</name>
<dbReference type="InterPro" id="IPR000415">
    <property type="entry name" value="Nitroreductase-like"/>
</dbReference>
<dbReference type="RefSeq" id="WP_074649925.1">
    <property type="nucleotide sequence ID" value="NZ_FOIL01000035.1"/>
</dbReference>
<dbReference type="STRING" id="1526.SAMN02910262_00764"/>
<dbReference type="GO" id="GO:0016491">
    <property type="term" value="F:oxidoreductase activity"/>
    <property type="evidence" value="ECO:0007669"/>
    <property type="project" value="InterPro"/>
</dbReference>
<dbReference type="Proteomes" id="UP000199820">
    <property type="component" value="Unassembled WGS sequence"/>
</dbReference>
<dbReference type="SUPFAM" id="SSF55469">
    <property type="entry name" value="FMN-dependent nitroreductase-like"/>
    <property type="match status" value="2"/>
</dbReference>
<dbReference type="AlphaFoldDB" id="A0A1I0GKF3"/>
<dbReference type="Gene3D" id="3.40.109.30">
    <property type="entry name" value="putative nitroreductase (tm1586), domain 2"/>
    <property type="match status" value="1"/>
</dbReference>
<organism evidence="2 3">
    <name type="scientific">[Clostridium] aminophilum</name>
    <dbReference type="NCBI Taxonomy" id="1526"/>
    <lineage>
        <taxon>Bacteria</taxon>
        <taxon>Bacillati</taxon>
        <taxon>Bacillota</taxon>
        <taxon>Clostridia</taxon>
        <taxon>Lachnospirales</taxon>
        <taxon>Lachnospiraceae</taxon>
    </lineage>
</organism>
<accession>A0A1I0GKF3</accession>
<dbReference type="Pfam" id="PF14512">
    <property type="entry name" value="TM1586_NiRdase"/>
    <property type="match status" value="1"/>
</dbReference>
<dbReference type="Gene3D" id="3.40.109.10">
    <property type="entry name" value="NADH Oxidase"/>
    <property type="match status" value="1"/>
</dbReference>
<dbReference type="OrthoDB" id="9814075at2"/>
<keyword evidence="3" id="KW-1185">Reference proteome</keyword>
<evidence type="ECO:0000259" key="1">
    <source>
        <dbReference type="Pfam" id="PF14512"/>
    </source>
</evidence>
<evidence type="ECO:0000313" key="2">
    <source>
        <dbReference type="EMBL" id="SET71482.1"/>
    </source>
</evidence>